<evidence type="ECO:0000256" key="1">
    <source>
        <dbReference type="SAM" id="MobiDB-lite"/>
    </source>
</evidence>
<dbReference type="InterPro" id="IPR006158">
    <property type="entry name" value="Cobalamin-bd"/>
</dbReference>
<dbReference type="Proteomes" id="UP000587527">
    <property type="component" value="Unassembled WGS sequence"/>
</dbReference>
<proteinExistence type="predicted"/>
<dbReference type="RefSeq" id="WP_184831389.1">
    <property type="nucleotide sequence ID" value="NZ_JACHMN010000001.1"/>
</dbReference>
<dbReference type="SUPFAM" id="SSF52242">
    <property type="entry name" value="Cobalamin (vitamin B12)-binding domain"/>
    <property type="match status" value="1"/>
</dbReference>
<dbReference type="PROSITE" id="PS51332">
    <property type="entry name" value="B12_BINDING"/>
    <property type="match status" value="1"/>
</dbReference>
<keyword evidence="4" id="KW-1185">Reference proteome</keyword>
<dbReference type="AlphaFoldDB" id="A0A841BD91"/>
<evidence type="ECO:0000313" key="3">
    <source>
        <dbReference type="EMBL" id="MBB5867077.1"/>
    </source>
</evidence>
<comment type="caution">
    <text evidence="3">The sequence shown here is derived from an EMBL/GenBank/DDBJ whole genome shotgun (WGS) entry which is preliminary data.</text>
</comment>
<protein>
    <submittedName>
        <fullName evidence="3">Methylaspartate mutase sigma subunit</fullName>
        <ecNumber evidence="3">5.4.99.1</ecNumber>
    </submittedName>
</protein>
<evidence type="ECO:0000259" key="2">
    <source>
        <dbReference type="PROSITE" id="PS51332"/>
    </source>
</evidence>
<organism evidence="3 4">
    <name type="scientific">Allocatelliglobosispora scoriae</name>
    <dbReference type="NCBI Taxonomy" id="643052"/>
    <lineage>
        <taxon>Bacteria</taxon>
        <taxon>Bacillati</taxon>
        <taxon>Actinomycetota</taxon>
        <taxon>Actinomycetes</taxon>
        <taxon>Micromonosporales</taxon>
        <taxon>Micromonosporaceae</taxon>
        <taxon>Allocatelliglobosispora</taxon>
    </lineage>
</organism>
<gene>
    <name evidence="3" type="ORF">F4553_000456</name>
</gene>
<dbReference type="Gene3D" id="3.40.50.280">
    <property type="entry name" value="Cobalamin-binding domain"/>
    <property type="match status" value="1"/>
</dbReference>
<sequence>MQPDLLVGAPGGAPSLRSITPRASALNHSEIDTVRDGDPGVMVTGTASDSHTWNLVFLQLLLEELGQEVTNLGPCVPDDLLVDEARRRRPKLIVMSSVNGHGATDGMRVVEKLREQPELAGTRIVIGGKLGIAGAGNTRHTAGLVDAGFDAVFEEGAGLGLFRSYVAALPVGASR</sequence>
<name>A0A841BD91_9ACTN</name>
<feature type="compositionally biased region" description="Basic and acidic residues" evidence="1">
    <location>
        <begin position="29"/>
        <end position="38"/>
    </location>
</feature>
<dbReference type="CDD" id="cd02065">
    <property type="entry name" value="B12-binding_like"/>
    <property type="match status" value="1"/>
</dbReference>
<feature type="region of interest" description="Disordered" evidence="1">
    <location>
        <begin position="1"/>
        <end position="38"/>
    </location>
</feature>
<feature type="domain" description="B12-binding" evidence="2">
    <location>
        <begin position="38"/>
        <end position="175"/>
    </location>
</feature>
<reference evidence="3 4" key="1">
    <citation type="submission" date="2020-08" db="EMBL/GenBank/DDBJ databases">
        <title>Sequencing the genomes of 1000 actinobacteria strains.</title>
        <authorList>
            <person name="Klenk H.-P."/>
        </authorList>
    </citation>
    <scope>NUCLEOTIDE SEQUENCE [LARGE SCALE GENOMIC DNA]</scope>
    <source>
        <strain evidence="3 4">DSM 45362</strain>
    </source>
</reference>
<dbReference type="GO" id="GO:0046872">
    <property type="term" value="F:metal ion binding"/>
    <property type="evidence" value="ECO:0007669"/>
    <property type="project" value="InterPro"/>
</dbReference>
<dbReference type="InterPro" id="IPR036724">
    <property type="entry name" value="Cobalamin-bd_sf"/>
</dbReference>
<dbReference type="EMBL" id="JACHMN010000001">
    <property type="protein sequence ID" value="MBB5867077.1"/>
    <property type="molecule type" value="Genomic_DNA"/>
</dbReference>
<keyword evidence="3" id="KW-0413">Isomerase</keyword>
<dbReference type="GO" id="GO:0031419">
    <property type="term" value="F:cobalamin binding"/>
    <property type="evidence" value="ECO:0007669"/>
    <property type="project" value="InterPro"/>
</dbReference>
<dbReference type="GO" id="GO:0050097">
    <property type="term" value="F:methylaspartate mutase activity"/>
    <property type="evidence" value="ECO:0007669"/>
    <property type="project" value="UniProtKB-EC"/>
</dbReference>
<evidence type="ECO:0000313" key="4">
    <source>
        <dbReference type="Proteomes" id="UP000587527"/>
    </source>
</evidence>
<accession>A0A841BD91</accession>
<dbReference type="EC" id="5.4.99.1" evidence="3"/>
<dbReference type="Pfam" id="PF02310">
    <property type="entry name" value="B12-binding"/>
    <property type="match status" value="1"/>
</dbReference>